<evidence type="ECO:0000259" key="4">
    <source>
        <dbReference type="PROSITE" id="PS50043"/>
    </source>
</evidence>
<feature type="domain" description="HTH luxR-type" evidence="4">
    <location>
        <begin position="1"/>
        <end position="61"/>
    </location>
</feature>
<dbReference type="InterPro" id="IPR000792">
    <property type="entry name" value="Tscrpt_reg_LuxR_C"/>
</dbReference>
<dbReference type="AlphaFoldDB" id="A0A5C4LXP2"/>
<dbReference type="InterPro" id="IPR016032">
    <property type="entry name" value="Sig_transdc_resp-reg_C-effctor"/>
</dbReference>
<keyword evidence="6" id="KW-1185">Reference proteome</keyword>
<evidence type="ECO:0000256" key="3">
    <source>
        <dbReference type="ARBA" id="ARBA00023163"/>
    </source>
</evidence>
<comment type="caution">
    <text evidence="5">The sequence shown here is derived from an EMBL/GenBank/DDBJ whole genome shotgun (WGS) entry which is preliminary data.</text>
</comment>
<dbReference type="GO" id="GO:0006355">
    <property type="term" value="P:regulation of DNA-templated transcription"/>
    <property type="evidence" value="ECO:0007669"/>
    <property type="project" value="InterPro"/>
</dbReference>
<name>A0A5C4LXP2_9PSEU</name>
<gene>
    <name evidence="5" type="ORF">FG385_20660</name>
</gene>
<organism evidence="5 6">
    <name type="scientific">Amycolatopsis alkalitolerans</name>
    <dbReference type="NCBI Taxonomy" id="2547244"/>
    <lineage>
        <taxon>Bacteria</taxon>
        <taxon>Bacillati</taxon>
        <taxon>Actinomycetota</taxon>
        <taxon>Actinomycetes</taxon>
        <taxon>Pseudonocardiales</taxon>
        <taxon>Pseudonocardiaceae</taxon>
        <taxon>Amycolatopsis</taxon>
    </lineage>
</organism>
<dbReference type="GO" id="GO:0003677">
    <property type="term" value="F:DNA binding"/>
    <property type="evidence" value="ECO:0007669"/>
    <property type="project" value="UniProtKB-KW"/>
</dbReference>
<dbReference type="PANTHER" id="PTHR44688">
    <property type="entry name" value="DNA-BINDING TRANSCRIPTIONAL ACTIVATOR DEVR_DOSR"/>
    <property type="match status" value="1"/>
</dbReference>
<dbReference type="EMBL" id="VDFW01000018">
    <property type="protein sequence ID" value="TNC23768.1"/>
    <property type="molecule type" value="Genomic_DNA"/>
</dbReference>
<keyword evidence="3" id="KW-0804">Transcription</keyword>
<dbReference type="Gene3D" id="1.10.10.10">
    <property type="entry name" value="Winged helix-like DNA-binding domain superfamily/Winged helix DNA-binding domain"/>
    <property type="match status" value="1"/>
</dbReference>
<dbReference type="CDD" id="cd06170">
    <property type="entry name" value="LuxR_C_like"/>
    <property type="match status" value="1"/>
</dbReference>
<dbReference type="Proteomes" id="UP000305546">
    <property type="component" value="Unassembled WGS sequence"/>
</dbReference>
<dbReference type="InterPro" id="IPR036388">
    <property type="entry name" value="WH-like_DNA-bd_sf"/>
</dbReference>
<dbReference type="SMART" id="SM00421">
    <property type="entry name" value="HTH_LUXR"/>
    <property type="match status" value="1"/>
</dbReference>
<evidence type="ECO:0000256" key="1">
    <source>
        <dbReference type="ARBA" id="ARBA00023015"/>
    </source>
</evidence>
<evidence type="ECO:0000313" key="6">
    <source>
        <dbReference type="Proteomes" id="UP000305546"/>
    </source>
</evidence>
<protein>
    <submittedName>
        <fullName evidence="5">Response regulator transcription factor</fullName>
    </submittedName>
</protein>
<keyword evidence="2" id="KW-0238">DNA-binding</keyword>
<sequence length="64" mass="7070">MKLTQRELDVLAEVAMGWSNGRVASRLGLTEQTVKSYLKGAMSKLDSHTRGEAVYQARIHGLLP</sequence>
<dbReference type="PANTHER" id="PTHR44688:SF25">
    <property type="entry name" value="HTH LUXR-TYPE DOMAIN-CONTAINING PROTEIN"/>
    <property type="match status" value="1"/>
</dbReference>
<dbReference type="PRINTS" id="PR00038">
    <property type="entry name" value="HTHLUXR"/>
</dbReference>
<dbReference type="Pfam" id="PF00196">
    <property type="entry name" value="GerE"/>
    <property type="match status" value="1"/>
</dbReference>
<evidence type="ECO:0000313" key="5">
    <source>
        <dbReference type="EMBL" id="TNC23768.1"/>
    </source>
</evidence>
<accession>A0A5C4LXP2</accession>
<proteinExistence type="predicted"/>
<dbReference type="PROSITE" id="PS50043">
    <property type="entry name" value="HTH_LUXR_2"/>
    <property type="match status" value="1"/>
</dbReference>
<keyword evidence="1" id="KW-0805">Transcription regulation</keyword>
<evidence type="ECO:0000256" key="2">
    <source>
        <dbReference type="ARBA" id="ARBA00023125"/>
    </source>
</evidence>
<dbReference type="SUPFAM" id="SSF46894">
    <property type="entry name" value="C-terminal effector domain of the bipartite response regulators"/>
    <property type="match status" value="1"/>
</dbReference>
<reference evidence="5 6" key="1">
    <citation type="submission" date="2019-06" db="EMBL/GenBank/DDBJ databases">
        <title>Amycolatopsis alkalitolerans sp. nov., isolated from Gastrodia elata Blume.</title>
        <authorList>
            <person name="Narsing Rao M.P."/>
            <person name="Li W.J."/>
        </authorList>
    </citation>
    <scope>NUCLEOTIDE SEQUENCE [LARGE SCALE GENOMIC DNA]</scope>
    <source>
        <strain evidence="5 6">SYSUP0005</strain>
    </source>
</reference>